<name>A0A923MNX4_9BURK</name>
<dbReference type="PANTHER" id="PTHR45566">
    <property type="entry name" value="HTH-TYPE TRANSCRIPTIONAL REGULATOR YHJB-RELATED"/>
    <property type="match status" value="1"/>
</dbReference>
<dbReference type="InterPro" id="IPR051015">
    <property type="entry name" value="EvgA-like"/>
</dbReference>
<organism evidence="3 4">
    <name type="scientific">Ramlibacter cellulosilyticus</name>
    <dbReference type="NCBI Taxonomy" id="2764187"/>
    <lineage>
        <taxon>Bacteria</taxon>
        <taxon>Pseudomonadati</taxon>
        <taxon>Pseudomonadota</taxon>
        <taxon>Betaproteobacteria</taxon>
        <taxon>Burkholderiales</taxon>
        <taxon>Comamonadaceae</taxon>
        <taxon>Ramlibacter</taxon>
    </lineage>
</organism>
<evidence type="ECO:0000256" key="1">
    <source>
        <dbReference type="PROSITE-ProRule" id="PRU00169"/>
    </source>
</evidence>
<dbReference type="InterPro" id="IPR001789">
    <property type="entry name" value="Sig_transdc_resp-reg_receiver"/>
</dbReference>
<dbReference type="Gene3D" id="3.40.50.2300">
    <property type="match status" value="1"/>
</dbReference>
<dbReference type="GO" id="GO:0000160">
    <property type="term" value="P:phosphorelay signal transduction system"/>
    <property type="evidence" value="ECO:0007669"/>
    <property type="project" value="InterPro"/>
</dbReference>
<keyword evidence="4" id="KW-1185">Reference proteome</keyword>
<dbReference type="SMART" id="SM00448">
    <property type="entry name" value="REC"/>
    <property type="match status" value="1"/>
</dbReference>
<evidence type="ECO:0000313" key="3">
    <source>
        <dbReference type="EMBL" id="MBC5783137.1"/>
    </source>
</evidence>
<dbReference type="InterPro" id="IPR011006">
    <property type="entry name" value="CheY-like_superfamily"/>
</dbReference>
<accession>A0A923MNX4</accession>
<feature type="modified residue" description="4-aspartylphosphate" evidence="1">
    <location>
        <position position="56"/>
    </location>
</feature>
<dbReference type="AlphaFoldDB" id="A0A923MNX4"/>
<dbReference type="Pfam" id="PF00072">
    <property type="entry name" value="Response_reg"/>
    <property type="match status" value="1"/>
</dbReference>
<proteinExistence type="predicted"/>
<gene>
    <name evidence="3" type="ORF">H8N03_09295</name>
</gene>
<dbReference type="EMBL" id="JACORT010000003">
    <property type="protein sequence ID" value="MBC5783137.1"/>
    <property type="molecule type" value="Genomic_DNA"/>
</dbReference>
<reference evidence="3" key="1">
    <citation type="submission" date="2020-08" db="EMBL/GenBank/DDBJ databases">
        <title>Ramlibacter sp. USB13 16S ribosomal RNA gene genome sequencing and assembly.</title>
        <authorList>
            <person name="Kang M."/>
        </authorList>
    </citation>
    <scope>NUCLEOTIDE SEQUENCE</scope>
    <source>
        <strain evidence="3">USB13</strain>
    </source>
</reference>
<comment type="caution">
    <text evidence="3">The sequence shown here is derived from an EMBL/GenBank/DDBJ whole genome shotgun (WGS) entry which is preliminary data.</text>
</comment>
<protein>
    <submittedName>
        <fullName evidence="3">Response regulator</fullName>
    </submittedName>
</protein>
<keyword evidence="1" id="KW-0597">Phosphoprotein</keyword>
<dbReference type="SUPFAM" id="SSF52172">
    <property type="entry name" value="CheY-like"/>
    <property type="match status" value="1"/>
</dbReference>
<feature type="domain" description="Response regulatory" evidence="2">
    <location>
        <begin position="4"/>
        <end position="121"/>
    </location>
</feature>
<evidence type="ECO:0000313" key="4">
    <source>
        <dbReference type="Proteomes" id="UP000608513"/>
    </source>
</evidence>
<dbReference type="Proteomes" id="UP000608513">
    <property type="component" value="Unassembled WGS sequence"/>
</dbReference>
<dbReference type="PROSITE" id="PS50110">
    <property type="entry name" value="RESPONSE_REGULATORY"/>
    <property type="match status" value="1"/>
</dbReference>
<sequence>MQLAVFVVEDNAEIQENLVGALEELTCVKVVGGTATEEGALAWIAAQNDWDMLIVDLFLKGGSGMRLVQHVQRARPEQKIIVFSNYVNASVRKRCAQLGVDAVFDKSTEIDALVDYCSHQCTLMGANSAPAPLTPSGGSL</sequence>
<dbReference type="RefSeq" id="WP_187075888.1">
    <property type="nucleotide sequence ID" value="NZ_JACORT010000003.1"/>
</dbReference>
<dbReference type="PANTHER" id="PTHR45566:SF1">
    <property type="entry name" value="HTH-TYPE TRANSCRIPTIONAL REGULATOR YHJB-RELATED"/>
    <property type="match status" value="1"/>
</dbReference>
<evidence type="ECO:0000259" key="2">
    <source>
        <dbReference type="PROSITE" id="PS50110"/>
    </source>
</evidence>